<dbReference type="OrthoDB" id="111868at2"/>
<keyword evidence="2" id="KW-1185">Reference proteome</keyword>
<dbReference type="AlphaFoldDB" id="A0A5N0EBI2"/>
<sequence>MFQALLVLDLGNRTIARIDLADGSVTTVVRDAGAVPDGIAYDEAAGRIYWTIMGAPDFDPALPLDDDNFDFSPKNGSLESAALDGTGRRQVLPVGALTTGKQLDADFAAGQLYWSDREGRRVSRVGVDGTGLTDLVVNPATGDKAEECVGIAVDPAGSALYWTQKGPAKGGRGRIFRANLAVPEGETAAARTDIEVLWDHLPEPIDLWLDTTDRYLYWTDRGAEPSGNTLNRAPIPEPGETGGTPEILARGFAEAIGLTVDLEAGFAYVTDLGGNVRAVALDGSAERVIAKFEGQSLTGIVGLP</sequence>
<evidence type="ECO:0000313" key="1">
    <source>
        <dbReference type="EMBL" id="KAA8886767.1"/>
    </source>
</evidence>
<protein>
    <recommendedName>
        <fullName evidence="3">3-hydroxyacyl-CoA dehydrogenase</fullName>
    </recommendedName>
</protein>
<accession>A0A5N0EBI2</accession>
<reference evidence="1 2" key="1">
    <citation type="submission" date="2019-09" db="EMBL/GenBank/DDBJ databases">
        <authorList>
            <person name="Wang X."/>
        </authorList>
    </citation>
    <scope>NUCLEOTIDE SEQUENCE [LARGE SCALE GENOMIC DNA]</scope>
    <source>
        <strain evidence="1 2">CICC 11023</strain>
    </source>
</reference>
<evidence type="ECO:0000313" key="2">
    <source>
        <dbReference type="Proteomes" id="UP000323876"/>
    </source>
</evidence>
<dbReference type="Proteomes" id="UP000323876">
    <property type="component" value="Unassembled WGS sequence"/>
</dbReference>
<dbReference type="PANTHER" id="PTHR46513:SF41">
    <property type="entry name" value="LOW-DENSITY LIPOPROTEIN RECEPTOR-RELATED PROTEIN"/>
    <property type="match status" value="1"/>
</dbReference>
<comment type="caution">
    <text evidence="1">The sequence shown here is derived from an EMBL/GenBank/DDBJ whole genome shotgun (WGS) entry which is preliminary data.</text>
</comment>
<evidence type="ECO:0008006" key="3">
    <source>
        <dbReference type="Google" id="ProtNLM"/>
    </source>
</evidence>
<dbReference type="Gene3D" id="2.120.10.30">
    <property type="entry name" value="TolB, C-terminal domain"/>
    <property type="match status" value="2"/>
</dbReference>
<dbReference type="RefSeq" id="WP_150403784.1">
    <property type="nucleotide sequence ID" value="NZ_VXLC01000010.1"/>
</dbReference>
<dbReference type="SUPFAM" id="SSF101898">
    <property type="entry name" value="NHL repeat"/>
    <property type="match status" value="1"/>
</dbReference>
<dbReference type="InterPro" id="IPR000033">
    <property type="entry name" value="LDLR_classB_rpt"/>
</dbReference>
<proteinExistence type="predicted"/>
<dbReference type="PANTHER" id="PTHR46513">
    <property type="entry name" value="VITELLOGENIN RECEPTOR-LIKE PROTEIN-RELATED-RELATED"/>
    <property type="match status" value="1"/>
</dbReference>
<dbReference type="InterPro" id="IPR050778">
    <property type="entry name" value="Cueball_EGF_LRP_Nidogen"/>
</dbReference>
<dbReference type="SUPFAM" id="SSF63829">
    <property type="entry name" value="Calcium-dependent phosphotriesterase"/>
    <property type="match status" value="1"/>
</dbReference>
<dbReference type="EMBL" id="VXLC01000010">
    <property type="protein sequence ID" value="KAA8886767.1"/>
    <property type="molecule type" value="Genomic_DNA"/>
</dbReference>
<dbReference type="SMART" id="SM00135">
    <property type="entry name" value="LY"/>
    <property type="match status" value="4"/>
</dbReference>
<organism evidence="1 2">
    <name type="scientific">Nocardia colli</name>
    <dbReference type="NCBI Taxonomy" id="2545717"/>
    <lineage>
        <taxon>Bacteria</taxon>
        <taxon>Bacillati</taxon>
        <taxon>Actinomycetota</taxon>
        <taxon>Actinomycetes</taxon>
        <taxon>Mycobacteriales</taxon>
        <taxon>Nocardiaceae</taxon>
        <taxon>Nocardia</taxon>
    </lineage>
</organism>
<dbReference type="InterPro" id="IPR011042">
    <property type="entry name" value="6-blade_b-propeller_TolB-like"/>
</dbReference>
<gene>
    <name evidence="1" type="ORF">F3087_21300</name>
</gene>
<name>A0A5N0EBI2_9NOCA</name>